<name>A0AC34Q7I0_9BILA</name>
<proteinExistence type="predicted"/>
<protein>
    <submittedName>
        <fullName evidence="2">RNA-dependent RNA polymerase</fullName>
    </submittedName>
</protein>
<dbReference type="Proteomes" id="UP000887576">
    <property type="component" value="Unplaced"/>
</dbReference>
<evidence type="ECO:0000313" key="2">
    <source>
        <dbReference type="WBParaSite" id="JU765_v2.g13667.t1"/>
    </source>
</evidence>
<evidence type="ECO:0000313" key="1">
    <source>
        <dbReference type="Proteomes" id="UP000887576"/>
    </source>
</evidence>
<organism evidence="1 2">
    <name type="scientific">Panagrolaimus sp. JU765</name>
    <dbReference type="NCBI Taxonomy" id="591449"/>
    <lineage>
        <taxon>Eukaryota</taxon>
        <taxon>Metazoa</taxon>
        <taxon>Ecdysozoa</taxon>
        <taxon>Nematoda</taxon>
        <taxon>Chromadorea</taxon>
        <taxon>Rhabditida</taxon>
        <taxon>Tylenchina</taxon>
        <taxon>Panagrolaimomorpha</taxon>
        <taxon>Panagrolaimoidea</taxon>
        <taxon>Panagrolaimidae</taxon>
        <taxon>Panagrolaimus</taxon>
    </lineage>
</organism>
<reference evidence="2" key="1">
    <citation type="submission" date="2022-11" db="UniProtKB">
        <authorList>
            <consortium name="WormBaseParasite"/>
        </authorList>
    </citation>
    <scope>IDENTIFICATION</scope>
</reference>
<sequence length="339" mass="38364">MVQADALMNLKFIDEKKQVRVPKHLGRTTIGAADFNGFLKPGEVFFQYTEKLDPKCPSKIVHVGPVAIIRSPMYSLGDLRFVKAVDCEELHNLVDVLIFPTVGGRPIQDQISGGDLDGDEYVVFWDPDLMLPFSQPPAEFVHPEPDESSKVTVNEIQAKFPIFREKYMREDMVGNASNNHAILAELCGYDNEQVVELAAKIDISLLYFKNGIQAKPLVQHEMSAFDPDHMMKDQKPAFSLNNVIGNFHRDCRTIMEEILEVKEQDQSSPVLDPLIEFPGWEEWKNEAQTSLDAFKTQVDVLMLENNLNSIGELGVLQSRIRRWEISSFSMDIMGCLGQC</sequence>
<dbReference type="WBParaSite" id="JU765_v2.g13667.t1">
    <property type="protein sequence ID" value="JU765_v2.g13667.t1"/>
    <property type="gene ID" value="JU765_v2.g13667"/>
</dbReference>
<accession>A0AC34Q7I0</accession>